<reference evidence="2 4" key="1">
    <citation type="submission" date="2015-02" db="EMBL/GenBank/DDBJ databases">
        <authorList>
            <person name="Chooi Y.-H."/>
        </authorList>
    </citation>
    <scope>NUCLEOTIDE SEQUENCE [LARGE SCALE GENOMIC DNA]</scope>
    <source>
        <strain evidence="2">E3</strain>
    </source>
</reference>
<dbReference type="AlphaFoldDB" id="A0A0G4IXV3"/>
<feature type="compositionally biased region" description="Basic and acidic residues" evidence="1">
    <location>
        <begin position="29"/>
        <end position="45"/>
    </location>
</feature>
<proteinExistence type="predicted"/>
<feature type="region of interest" description="Disordered" evidence="1">
    <location>
        <begin position="1"/>
        <end position="45"/>
    </location>
</feature>
<keyword evidence="3" id="KW-0496">Mitochondrion</keyword>
<gene>
    <name evidence="2" type="ORF">PBRA_007882</name>
    <name evidence="3" type="ORF">PLBR_LOCUS6169</name>
</gene>
<protein>
    <submittedName>
        <fullName evidence="2">Uncharacterized protein</fullName>
    </submittedName>
</protein>
<geneLocation type="mitochondrion" evidence="3"/>
<dbReference type="Proteomes" id="UP000039324">
    <property type="component" value="Unassembled WGS sequence"/>
</dbReference>
<keyword evidence="4" id="KW-1185">Reference proteome</keyword>
<accession>A0A0G4IXV3</accession>
<evidence type="ECO:0000313" key="5">
    <source>
        <dbReference type="Proteomes" id="UP000290189"/>
    </source>
</evidence>
<reference evidence="3 5" key="2">
    <citation type="submission" date="2018-03" db="EMBL/GenBank/DDBJ databases">
        <authorList>
            <person name="Fogelqvist J."/>
        </authorList>
    </citation>
    <scope>NUCLEOTIDE SEQUENCE [LARGE SCALE GENOMIC DNA]</scope>
</reference>
<evidence type="ECO:0000313" key="3">
    <source>
        <dbReference type="EMBL" id="SPQ98954.1"/>
    </source>
</evidence>
<evidence type="ECO:0000313" key="2">
    <source>
        <dbReference type="EMBL" id="CEP00148.1"/>
    </source>
</evidence>
<evidence type="ECO:0000313" key="4">
    <source>
        <dbReference type="Proteomes" id="UP000039324"/>
    </source>
</evidence>
<evidence type="ECO:0000256" key="1">
    <source>
        <dbReference type="SAM" id="MobiDB-lite"/>
    </source>
</evidence>
<name>A0A0G4IXV3_PLABS</name>
<feature type="region of interest" description="Disordered" evidence="1">
    <location>
        <begin position="64"/>
        <end position="95"/>
    </location>
</feature>
<dbReference type="EMBL" id="OVEO01000010">
    <property type="protein sequence ID" value="SPQ98954.1"/>
    <property type="molecule type" value="Genomic_DNA"/>
</dbReference>
<sequence length="157" mass="17562">MQGPPLGDTPTPTMSGFRAVQPQLSVSDPGRRHRDDSERRKLRTEHWVPYDNTHLAATAGYAHEPDEFDLVPPVTTGHHEPMSFTMPPPAFLTTPIDDDDCEEVVIETRTTCSRLLRDVISAEKAARERQRRQRDVIVVSDTVESDATDDDVVLDAS</sequence>
<dbReference type="EMBL" id="CDSF01000098">
    <property type="protein sequence ID" value="CEP00148.1"/>
    <property type="molecule type" value="Genomic_DNA"/>
</dbReference>
<organism evidence="2 4">
    <name type="scientific">Plasmodiophora brassicae</name>
    <name type="common">Clubroot disease agent</name>
    <dbReference type="NCBI Taxonomy" id="37360"/>
    <lineage>
        <taxon>Eukaryota</taxon>
        <taxon>Sar</taxon>
        <taxon>Rhizaria</taxon>
        <taxon>Endomyxa</taxon>
        <taxon>Phytomyxea</taxon>
        <taxon>Plasmodiophorida</taxon>
        <taxon>Plasmodiophoridae</taxon>
        <taxon>Plasmodiophora</taxon>
    </lineage>
</organism>
<dbReference type="Proteomes" id="UP000290189">
    <property type="component" value="Unassembled WGS sequence"/>
</dbReference>